<evidence type="ECO:0000256" key="3">
    <source>
        <dbReference type="ARBA" id="ARBA00022643"/>
    </source>
</evidence>
<sequence>MDIDFKSLPPSDVYHCLTQTLIPRPVAWVLTENPAGDYNLAPFSYFTAVSSDPPLVMISVGKKPDSSFKDTRVNIEARGHFVIHQAHSGLAAPMTETARALEHGDSELDRIELTTTPFAGFSLPRLVQCRVAMACRLFELKEVGTNRQALVFGEVQHLYVDDKALIEDKKGRLKVDAAMLDPVGRLGANEYSKMGEVLTIPRPS</sequence>
<dbReference type="Proteomes" id="UP000298049">
    <property type="component" value="Chromosome"/>
</dbReference>
<evidence type="ECO:0000256" key="4">
    <source>
        <dbReference type="ARBA" id="ARBA00038054"/>
    </source>
</evidence>
<dbReference type="Pfam" id="PF01613">
    <property type="entry name" value="Flavin_Reduct"/>
    <property type="match status" value="1"/>
</dbReference>
<name>A0A4P7XMN8_9ALTE</name>
<dbReference type="PANTHER" id="PTHR33798:SF5">
    <property type="entry name" value="FLAVIN REDUCTASE LIKE DOMAIN-CONTAINING PROTEIN"/>
    <property type="match status" value="1"/>
</dbReference>
<evidence type="ECO:0000256" key="1">
    <source>
        <dbReference type="ARBA" id="ARBA00001917"/>
    </source>
</evidence>
<evidence type="ECO:0000313" key="6">
    <source>
        <dbReference type="EMBL" id="QCF27852.1"/>
    </source>
</evidence>
<dbReference type="EMBL" id="CP031093">
    <property type="protein sequence ID" value="QCF27852.1"/>
    <property type="molecule type" value="Genomic_DNA"/>
</dbReference>
<dbReference type="Gene3D" id="2.30.110.10">
    <property type="entry name" value="Electron Transport, Fmn-binding Protein, Chain A"/>
    <property type="match status" value="1"/>
</dbReference>
<dbReference type="AlphaFoldDB" id="A0A4P7XMN8"/>
<keyword evidence="7" id="KW-1185">Reference proteome</keyword>
<dbReference type="InterPro" id="IPR002563">
    <property type="entry name" value="Flavin_Rdtase-like_dom"/>
</dbReference>
<dbReference type="PANTHER" id="PTHR33798">
    <property type="entry name" value="FLAVOPROTEIN OXYGENASE"/>
    <property type="match status" value="1"/>
</dbReference>
<protein>
    <submittedName>
        <fullName evidence="6">Flavin reductase family protein</fullName>
    </submittedName>
</protein>
<accession>A0A4P7XMN8</accession>
<dbReference type="SMART" id="SM00903">
    <property type="entry name" value="Flavin_Reduct"/>
    <property type="match status" value="1"/>
</dbReference>
<evidence type="ECO:0000313" key="7">
    <source>
        <dbReference type="Proteomes" id="UP000298049"/>
    </source>
</evidence>
<proteinExistence type="inferred from homology"/>
<feature type="domain" description="Flavin reductase like" evidence="5">
    <location>
        <begin position="21"/>
        <end position="174"/>
    </location>
</feature>
<keyword evidence="3" id="KW-0288">FMN</keyword>
<dbReference type="SUPFAM" id="SSF50475">
    <property type="entry name" value="FMN-binding split barrel"/>
    <property type="match status" value="1"/>
</dbReference>
<evidence type="ECO:0000256" key="2">
    <source>
        <dbReference type="ARBA" id="ARBA00022630"/>
    </source>
</evidence>
<keyword evidence="2" id="KW-0285">Flavoprotein</keyword>
<comment type="cofactor">
    <cofactor evidence="1">
        <name>FMN</name>
        <dbReference type="ChEBI" id="CHEBI:58210"/>
    </cofactor>
</comment>
<dbReference type="InterPro" id="IPR012349">
    <property type="entry name" value="Split_barrel_FMN-bd"/>
</dbReference>
<dbReference type="GO" id="GO:0010181">
    <property type="term" value="F:FMN binding"/>
    <property type="evidence" value="ECO:0007669"/>
    <property type="project" value="InterPro"/>
</dbReference>
<gene>
    <name evidence="6" type="ORF">soil367_06275</name>
</gene>
<dbReference type="OrthoDB" id="9794638at2"/>
<organism evidence="6 7">
    <name type="scientific">Hydrocarboniclastica marina</name>
    <dbReference type="NCBI Taxonomy" id="2259620"/>
    <lineage>
        <taxon>Bacteria</taxon>
        <taxon>Pseudomonadati</taxon>
        <taxon>Pseudomonadota</taxon>
        <taxon>Gammaproteobacteria</taxon>
        <taxon>Alteromonadales</taxon>
        <taxon>Alteromonadaceae</taxon>
        <taxon>Hydrocarboniclastica</taxon>
    </lineage>
</organism>
<evidence type="ECO:0000259" key="5">
    <source>
        <dbReference type="SMART" id="SM00903"/>
    </source>
</evidence>
<dbReference type="KEGG" id="hmi:soil367_06275"/>
<dbReference type="GO" id="GO:0016646">
    <property type="term" value="F:oxidoreductase activity, acting on the CH-NH group of donors, NAD or NADP as acceptor"/>
    <property type="evidence" value="ECO:0007669"/>
    <property type="project" value="UniProtKB-ARBA"/>
</dbReference>
<reference evidence="6 7" key="1">
    <citation type="submission" date="2018-07" db="EMBL/GenBank/DDBJ databases">
        <title>Marsedoiliclastica nanhaica gen. nov. sp. nov., a novel marine hydrocarbonoclastic bacterium isolated from an in-situ enriched hydrocarbon-degrading consortium in deep-sea sediment.</title>
        <authorList>
            <person name="Dong C."/>
            <person name="Ma T."/>
            <person name="Liu R."/>
            <person name="Shao Z."/>
        </authorList>
    </citation>
    <scope>NUCLEOTIDE SEQUENCE [LARGE SCALE GENOMIC DNA]</scope>
    <source>
        <strain evidence="7">soil36-7</strain>
    </source>
</reference>
<comment type="similarity">
    <text evidence="4">Belongs to the flavoredoxin family.</text>
</comment>